<gene>
    <name evidence="2" type="ORF">Bpfe_021642</name>
</gene>
<feature type="signal peptide" evidence="1">
    <location>
        <begin position="1"/>
        <end position="20"/>
    </location>
</feature>
<name>A0AAD8F3E3_BIOPF</name>
<dbReference type="EMBL" id="JASAOG010000132">
    <property type="protein sequence ID" value="KAK0048876.1"/>
    <property type="molecule type" value="Genomic_DNA"/>
</dbReference>
<accession>A0AAD8F3E3</accession>
<protein>
    <submittedName>
        <fullName evidence="2">Uncharacterized protein</fullName>
    </submittedName>
</protein>
<organism evidence="2 3">
    <name type="scientific">Biomphalaria pfeifferi</name>
    <name type="common">Bloodfluke planorb</name>
    <name type="synonym">Freshwater snail</name>
    <dbReference type="NCBI Taxonomy" id="112525"/>
    <lineage>
        <taxon>Eukaryota</taxon>
        <taxon>Metazoa</taxon>
        <taxon>Spiralia</taxon>
        <taxon>Lophotrochozoa</taxon>
        <taxon>Mollusca</taxon>
        <taxon>Gastropoda</taxon>
        <taxon>Heterobranchia</taxon>
        <taxon>Euthyneura</taxon>
        <taxon>Panpulmonata</taxon>
        <taxon>Hygrophila</taxon>
        <taxon>Lymnaeoidea</taxon>
        <taxon>Planorbidae</taxon>
        <taxon>Biomphalaria</taxon>
    </lineage>
</organism>
<sequence>MWTTALCVVLASLTTHLTLAQVCGDVPIVWRNNNQTCPPRAICADVFNTIRDWYNGTTCPEKRTLHNCFCGSGMCPVNDESHQMYASQFHRIYTCEPVCRLPWCANVRSTGDRTVAVVTEQSSPTFSRNTYQRVDCRCPRHHRPSIGNGILHHAVKSSGNVYNPLKQNYQTQHVCRNSIADNAMNDPCPAYRDTVQDV</sequence>
<reference evidence="2" key="2">
    <citation type="submission" date="2023-04" db="EMBL/GenBank/DDBJ databases">
        <authorList>
            <person name="Bu L."/>
            <person name="Lu L."/>
            <person name="Laidemitt M.R."/>
            <person name="Zhang S.M."/>
            <person name="Mutuku M."/>
            <person name="Mkoji G."/>
            <person name="Steinauer M."/>
            <person name="Loker E.S."/>
        </authorList>
    </citation>
    <scope>NUCLEOTIDE SEQUENCE</scope>
    <source>
        <strain evidence="2">KasaAsao</strain>
        <tissue evidence="2">Whole Snail</tissue>
    </source>
</reference>
<dbReference type="AlphaFoldDB" id="A0AAD8F3E3"/>
<reference evidence="2" key="1">
    <citation type="journal article" date="2023" name="PLoS Negl. Trop. Dis.">
        <title>A genome sequence for Biomphalaria pfeifferi, the major vector snail for the human-infecting parasite Schistosoma mansoni.</title>
        <authorList>
            <person name="Bu L."/>
            <person name="Lu L."/>
            <person name="Laidemitt M.R."/>
            <person name="Zhang S.M."/>
            <person name="Mutuku M."/>
            <person name="Mkoji G."/>
            <person name="Steinauer M."/>
            <person name="Loker E.S."/>
        </authorList>
    </citation>
    <scope>NUCLEOTIDE SEQUENCE</scope>
    <source>
        <strain evidence="2">KasaAsao</strain>
    </source>
</reference>
<comment type="caution">
    <text evidence="2">The sequence shown here is derived from an EMBL/GenBank/DDBJ whole genome shotgun (WGS) entry which is preliminary data.</text>
</comment>
<dbReference type="Proteomes" id="UP001233172">
    <property type="component" value="Unassembled WGS sequence"/>
</dbReference>
<evidence type="ECO:0000256" key="1">
    <source>
        <dbReference type="SAM" id="SignalP"/>
    </source>
</evidence>
<keyword evidence="3" id="KW-1185">Reference proteome</keyword>
<proteinExistence type="predicted"/>
<evidence type="ECO:0000313" key="3">
    <source>
        <dbReference type="Proteomes" id="UP001233172"/>
    </source>
</evidence>
<evidence type="ECO:0000313" key="2">
    <source>
        <dbReference type="EMBL" id="KAK0048876.1"/>
    </source>
</evidence>
<feature type="chain" id="PRO_5041931300" evidence="1">
    <location>
        <begin position="21"/>
        <end position="198"/>
    </location>
</feature>
<keyword evidence="1" id="KW-0732">Signal</keyword>